<evidence type="ECO:0000256" key="1">
    <source>
        <dbReference type="SAM" id="SignalP"/>
    </source>
</evidence>
<dbReference type="GeneID" id="136812281"/>
<evidence type="ECO:0000313" key="3">
    <source>
        <dbReference type="Proteomes" id="UP000594262"/>
    </source>
</evidence>
<protein>
    <recommendedName>
        <fullName evidence="4">Cnidarian restricted protein</fullName>
    </recommendedName>
</protein>
<feature type="chain" id="PRO_5029504472" description="Cnidarian restricted protein" evidence="1">
    <location>
        <begin position="21"/>
        <end position="490"/>
    </location>
</feature>
<dbReference type="OrthoDB" id="6023009at2759"/>
<reference evidence="2" key="1">
    <citation type="submission" date="2021-01" db="UniProtKB">
        <authorList>
            <consortium name="EnsemblMetazoa"/>
        </authorList>
    </citation>
    <scope>IDENTIFICATION</scope>
</reference>
<dbReference type="RefSeq" id="XP_066924874.1">
    <property type="nucleotide sequence ID" value="XM_067068773.1"/>
</dbReference>
<sequence>MNYKLLTSLVLLAVIITVKSERGCKSGYFCCKSNPLQGYCTYQGYVPGGKKVMLRPIRAPVANLQMDAVATYGTYLGYAFSATSAQVDVAALAKNFAKYAEVMSVGLGVFGSVVGIAADKATPTPADIINACNVALEKLTDEVNDQFSNMKDYVDQQIIQQDKLLMNLNYKQYYSYYTGCLTEITEDDMLDCLKAVNRLSGSDSAKFLRFFEHKSNPNWNPSVDDVKRMEAIFIIFRDYADLRIMILLSLSAMYERKQQTTNNKKAAKTYLTELKNDIEEFMDYANFTYTQIYNKHNTHWDYLTETKKCTTRYQRTIKEGWLVAVHTWDAINCGSRFSEFLQEPERCWHDGYVRKQGNCPCSGSMEDMYAGKTSTPLCPMVKYGSNADTWASVMTLWNFNIKRMGPEFRLYREQDLKSLENYWNANIFVNFPVWKNIVQGVEKKLKTVYHNVQDEPSQDNDAVLKRVESAKRWQFMEEDALHDEMALREY</sequence>
<evidence type="ECO:0008006" key="4">
    <source>
        <dbReference type="Google" id="ProtNLM"/>
    </source>
</evidence>
<accession>A0A7M5V6N0</accession>
<dbReference type="AlphaFoldDB" id="A0A7M5V6N0"/>
<dbReference type="EnsemblMetazoa" id="CLYHEMT006948.1">
    <property type="protein sequence ID" value="CLYHEMP006948.1"/>
    <property type="gene ID" value="CLYHEMG006948"/>
</dbReference>
<evidence type="ECO:0000313" key="2">
    <source>
        <dbReference type="EnsemblMetazoa" id="CLYHEMP006948.1"/>
    </source>
</evidence>
<organism evidence="2 3">
    <name type="scientific">Clytia hemisphaerica</name>
    <dbReference type="NCBI Taxonomy" id="252671"/>
    <lineage>
        <taxon>Eukaryota</taxon>
        <taxon>Metazoa</taxon>
        <taxon>Cnidaria</taxon>
        <taxon>Hydrozoa</taxon>
        <taxon>Hydroidolina</taxon>
        <taxon>Leptothecata</taxon>
        <taxon>Obeliida</taxon>
        <taxon>Clytiidae</taxon>
        <taxon>Clytia</taxon>
    </lineage>
</organism>
<proteinExistence type="predicted"/>
<feature type="signal peptide" evidence="1">
    <location>
        <begin position="1"/>
        <end position="20"/>
    </location>
</feature>
<keyword evidence="1" id="KW-0732">Signal</keyword>
<keyword evidence="3" id="KW-1185">Reference proteome</keyword>
<dbReference type="Proteomes" id="UP000594262">
    <property type="component" value="Unplaced"/>
</dbReference>
<name>A0A7M5V6N0_9CNID</name>